<organism evidence="1 2">
    <name type="scientific">Hepatospora eriocheir</name>
    <dbReference type="NCBI Taxonomy" id="1081669"/>
    <lineage>
        <taxon>Eukaryota</taxon>
        <taxon>Fungi</taxon>
        <taxon>Fungi incertae sedis</taxon>
        <taxon>Microsporidia</taxon>
        <taxon>Hepatosporidae</taxon>
        <taxon>Hepatospora</taxon>
    </lineage>
</organism>
<comment type="caution">
    <text evidence="1">The sequence shown here is derived from an EMBL/GenBank/DDBJ whole genome shotgun (WGS) entry which is preliminary data.</text>
</comment>
<accession>A0A1X0QHL1</accession>
<evidence type="ECO:0000313" key="2">
    <source>
        <dbReference type="Proteomes" id="UP000192501"/>
    </source>
</evidence>
<dbReference type="AlphaFoldDB" id="A0A1X0QHL1"/>
<reference evidence="1 2" key="1">
    <citation type="journal article" date="2017" name="Environ. Microbiol.">
        <title>Decay of the glycolytic pathway and adaptation to intranuclear parasitism within Enterocytozoonidae microsporidia.</title>
        <authorList>
            <person name="Wiredu Boakye D."/>
            <person name="Jaroenlak P."/>
            <person name="Prachumwat A."/>
            <person name="Williams T.A."/>
            <person name="Bateman K.S."/>
            <person name="Itsathitphaisarn O."/>
            <person name="Sritunyalucksana K."/>
            <person name="Paszkiewicz K.H."/>
            <person name="Moore K.A."/>
            <person name="Stentiford G.D."/>
            <person name="Williams B.A."/>
        </authorList>
    </citation>
    <scope>NUCLEOTIDE SEQUENCE [LARGE SCALE GENOMIC DNA]</scope>
    <source>
        <strain evidence="2">canceri</strain>
    </source>
</reference>
<evidence type="ECO:0000313" key="1">
    <source>
        <dbReference type="EMBL" id="ORD99253.1"/>
    </source>
</evidence>
<name>A0A1X0QHL1_9MICR</name>
<dbReference type="VEuPathDB" id="MicrosporidiaDB:A0H76_1156"/>
<dbReference type="EMBL" id="LTAI01000251">
    <property type="protein sequence ID" value="ORD99253.1"/>
    <property type="molecule type" value="Genomic_DNA"/>
</dbReference>
<protein>
    <submittedName>
        <fullName evidence="1">Uncharacterized protein</fullName>
    </submittedName>
</protein>
<proteinExistence type="predicted"/>
<sequence length="84" mass="9695">MTDTELENKTININKIDEIEEENGIEIRSTFIYRLNKLVSLPSEGFSNCIALTSVTVNNLFTKNNEVTKNKFILCLNFSFQKFL</sequence>
<dbReference type="Proteomes" id="UP000192501">
    <property type="component" value="Unassembled WGS sequence"/>
</dbReference>
<gene>
    <name evidence="1" type="ORF">A0H76_1156</name>
</gene>